<dbReference type="SUPFAM" id="SSF81383">
    <property type="entry name" value="F-box domain"/>
    <property type="match status" value="1"/>
</dbReference>
<dbReference type="Pfam" id="PF12937">
    <property type="entry name" value="F-box-like"/>
    <property type="match status" value="1"/>
</dbReference>
<evidence type="ECO:0000313" key="3">
    <source>
        <dbReference type="Proteomes" id="UP001215598"/>
    </source>
</evidence>
<dbReference type="PROSITE" id="PS50181">
    <property type="entry name" value="FBOX"/>
    <property type="match status" value="1"/>
</dbReference>
<dbReference type="SMART" id="SM00256">
    <property type="entry name" value="FBOX"/>
    <property type="match status" value="1"/>
</dbReference>
<dbReference type="InterPro" id="IPR036047">
    <property type="entry name" value="F-box-like_dom_sf"/>
</dbReference>
<comment type="caution">
    <text evidence="2">The sequence shown here is derived from an EMBL/GenBank/DDBJ whole genome shotgun (WGS) entry which is preliminary data.</text>
</comment>
<sequence length="501" mass="55401">MAIQLLDLPPELLILILSSLNLFSLASCLATNRRVKSIIDGSTWLQYRLAAQAYFTEFFRNPSSVRNIEMNWQDFTDVLTYALSGGIFAAADVDSGTLKWFSLAAKEPVVHQLGLQGCIQDLALAVPEDDLLAVVSTFVIASKSTIAKRTRSRPLDQGAKSVKMHFYEMATQSAHRLARKPVVKVPRIRRLGKFVSDARVDICGSKIALLVHYADSEPPSRLLIYDWKQGRLLMDFFGHFSIARFLSLDVVVLAERDTGSLKLWTIQENPQDVVACPRICLRLPQLEKPGGKYIVFDAESNPKGSGSLSSQEPFHSSFTDSILLFQVLILLEDQETELLLDLVVSRRALLQLLPSAEEPSIELSWKQWGPPIARWLGGGSGSDNWAPITCGQRLASVDPLTGCIRLLDFNPYTYRKLSRKQMDDTGESTAVCTLSGTETNVVNRLSPGIFGEEIASQLGCIVADSPAEAVYNGVLLEGKWIVGVKDTLDVDGKLSFDLCQY</sequence>
<keyword evidence="3" id="KW-1185">Reference proteome</keyword>
<proteinExistence type="predicted"/>
<dbReference type="InterPro" id="IPR001810">
    <property type="entry name" value="F-box_dom"/>
</dbReference>
<evidence type="ECO:0000313" key="2">
    <source>
        <dbReference type="EMBL" id="KAJ7771498.1"/>
    </source>
</evidence>
<evidence type="ECO:0000259" key="1">
    <source>
        <dbReference type="PROSITE" id="PS50181"/>
    </source>
</evidence>
<dbReference type="EMBL" id="JARKIB010000015">
    <property type="protein sequence ID" value="KAJ7771498.1"/>
    <property type="molecule type" value="Genomic_DNA"/>
</dbReference>
<reference evidence="2" key="1">
    <citation type="submission" date="2023-03" db="EMBL/GenBank/DDBJ databases">
        <title>Massive genome expansion in bonnet fungi (Mycena s.s.) driven by repeated elements and novel gene families across ecological guilds.</title>
        <authorList>
            <consortium name="Lawrence Berkeley National Laboratory"/>
            <person name="Harder C.B."/>
            <person name="Miyauchi S."/>
            <person name="Viragh M."/>
            <person name="Kuo A."/>
            <person name="Thoen E."/>
            <person name="Andreopoulos B."/>
            <person name="Lu D."/>
            <person name="Skrede I."/>
            <person name="Drula E."/>
            <person name="Henrissat B."/>
            <person name="Morin E."/>
            <person name="Kohler A."/>
            <person name="Barry K."/>
            <person name="LaButti K."/>
            <person name="Morin E."/>
            <person name="Salamov A."/>
            <person name="Lipzen A."/>
            <person name="Mereny Z."/>
            <person name="Hegedus B."/>
            <person name="Baldrian P."/>
            <person name="Stursova M."/>
            <person name="Weitz H."/>
            <person name="Taylor A."/>
            <person name="Grigoriev I.V."/>
            <person name="Nagy L.G."/>
            <person name="Martin F."/>
            <person name="Kauserud H."/>
        </authorList>
    </citation>
    <scope>NUCLEOTIDE SEQUENCE</scope>
    <source>
        <strain evidence="2">CBHHK182m</strain>
    </source>
</reference>
<gene>
    <name evidence="2" type="ORF">B0H16DRAFT_1771004</name>
</gene>
<dbReference type="AlphaFoldDB" id="A0AAD7JXG8"/>
<feature type="domain" description="F-box" evidence="1">
    <location>
        <begin position="2"/>
        <end position="47"/>
    </location>
</feature>
<dbReference type="Proteomes" id="UP001215598">
    <property type="component" value="Unassembled WGS sequence"/>
</dbReference>
<organism evidence="2 3">
    <name type="scientific">Mycena metata</name>
    <dbReference type="NCBI Taxonomy" id="1033252"/>
    <lineage>
        <taxon>Eukaryota</taxon>
        <taxon>Fungi</taxon>
        <taxon>Dikarya</taxon>
        <taxon>Basidiomycota</taxon>
        <taxon>Agaricomycotina</taxon>
        <taxon>Agaricomycetes</taxon>
        <taxon>Agaricomycetidae</taxon>
        <taxon>Agaricales</taxon>
        <taxon>Marasmiineae</taxon>
        <taxon>Mycenaceae</taxon>
        <taxon>Mycena</taxon>
    </lineage>
</organism>
<name>A0AAD7JXG8_9AGAR</name>
<accession>A0AAD7JXG8</accession>
<protein>
    <recommendedName>
        <fullName evidence="1">F-box domain-containing protein</fullName>
    </recommendedName>
</protein>